<gene>
    <name evidence="2" type="ORF">GA0070618_4765</name>
</gene>
<protein>
    <submittedName>
        <fullName evidence="2">Uncharacterized protein</fullName>
    </submittedName>
</protein>
<sequence length="201" mass="21341">MAISGRRARRAALALLSCAALTALVGGTAVAAPVDAPPDRIRSVTDVWMRDVATDVGLQPHWGNPIWASPDVRVCRTPVPCDVSANPVVGATNYIKVQLRNPGPYGSGTDTGILRFYRTDPGGGLVWPTAWTPVTSVTVVVPPGVTTVLVPWIGVPGPGHFELLAVWDSVNDPLPLLGPDIMTNVRYHNNIAWRGVDSVIV</sequence>
<dbReference type="RefSeq" id="WP_088983598.1">
    <property type="nucleotide sequence ID" value="NZ_LT607413.1"/>
</dbReference>
<name>A0A1C4Z5N4_MICEC</name>
<dbReference type="EMBL" id="LT607413">
    <property type="protein sequence ID" value="SCF27881.1"/>
    <property type="molecule type" value="Genomic_DNA"/>
</dbReference>
<evidence type="ECO:0000313" key="3">
    <source>
        <dbReference type="Proteomes" id="UP000198253"/>
    </source>
</evidence>
<feature type="chain" id="PRO_5008709902" evidence="1">
    <location>
        <begin position="32"/>
        <end position="201"/>
    </location>
</feature>
<keyword evidence="1" id="KW-0732">Signal</keyword>
<feature type="signal peptide" evidence="1">
    <location>
        <begin position="1"/>
        <end position="31"/>
    </location>
</feature>
<proteinExistence type="predicted"/>
<accession>A0A1C4Z5N4</accession>
<dbReference type="InParanoid" id="A0A1C4Z5N4"/>
<keyword evidence="3" id="KW-1185">Reference proteome</keyword>
<dbReference type="Proteomes" id="UP000198253">
    <property type="component" value="Chromosome I"/>
</dbReference>
<evidence type="ECO:0000313" key="2">
    <source>
        <dbReference type="EMBL" id="SCF27881.1"/>
    </source>
</evidence>
<dbReference type="AlphaFoldDB" id="A0A1C4Z5N4"/>
<dbReference type="OrthoDB" id="2630713at2"/>
<evidence type="ECO:0000256" key="1">
    <source>
        <dbReference type="SAM" id="SignalP"/>
    </source>
</evidence>
<organism evidence="2 3">
    <name type="scientific">Micromonospora echinospora</name>
    <name type="common">Micromonospora purpurea</name>
    <dbReference type="NCBI Taxonomy" id="1877"/>
    <lineage>
        <taxon>Bacteria</taxon>
        <taxon>Bacillati</taxon>
        <taxon>Actinomycetota</taxon>
        <taxon>Actinomycetes</taxon>
        <taxon>Micromonosporales</taxon>
        <taxon>Micromonosporaceae</taxon>
        <taxon>Micromonospora</taxon>
    </lineage>
</organism>
<reference evidence="3" key="1">
    <citation type="submission" date="2016-06" db="EMBL/GenBank/DDBJ databases">
        <authorList>
            <person name="Varghese N."/>
            <person name="Submissions Spin"/>
        </authorList>
    </citation>
    <scope>NUCLEOTIDE SEQUENCE [LARGE SCALE GENOMIC DNA]</scope>
    <source>
        <strain evidence="3">DSM 43816</strain>
    </source>
</reference>